<reference evidence="2" key="1">
    <citation type="submission" date="2021-12" db="EMBL/GenBank/DDBJ databases">
        <title>Curvularia clavata genome.</title>
        <authorList>
            <person name="Cao Y."/>
        </authorList>
    </citation>
    <scope>NUCLEOTIDE SEQUENCE</scope>
    <source>
        <strain evidence="2">Yc1106</strain>
    </source>
</reference>
<accession>A0A9Q9DPS3</accession>
<protein>
    <submittedName>
        <fullName evidence="2">Uncharacterized protein</fullName>
    </submittedName>
</protein>
<dbReference type="EMBL" id="CP089275">
    <property type="protein sequence ID" value="USP74857.1"/>
    <property type="molecule type" value="Genomic_DNA"/>
</dbReference>
<keyword evidence="1" id="KW-0732">Signal</keyword>
<dbReference type="OrthoDB" id="3467153at2759"/>
<gene>
    <name evidence="2" type="ORF">yc1106_02131</name>
</gene>
<keyword evidence="3" id="KW-1185">Reference proteome</keyword>
<sequence length="290" mass="32751">MRCSLSHIALVAASAVMWSSASGRPEPSHELVRRELHTFEKGYISSRSYKHPNGTVKLIGFKKIKIADADVDEFEEGWHANFNELKQFERHFYDATSRELRIYFPVENALLEHGSYMIEANELGEFEMDSLDSDYAVVGRYQTDHVHGVDANIIKNGVIYLSERVLPHQRIGNVFVYDFGYKDLHDHDDDHDHDHSHGVAKRCENVECPSQGCVKNHGGVNCSKKFGISKGRCSMRHDVCMDFNGWAVNLPGVDCSRPTTKAKRILKFPGSDCDYAVGAGHCYNEVAAFH</sequence>
<name>A0A9Q9DPS3_CURCL</name>
<feature type="signal peptide" evidence="1">
    <location>
        <begin position="1"/>
        <end position="23"/>
    </location>
</feature>
<dbReference type="Proteomes" id="UP001056012">
    <property type="component" value="Chromosome 2"/>
</dbReference>
<evidence type="ECO:0000313" key="2">
    <source>
        <dbReference type="EMBL" id="USP74857.1"/>
    </source>
</evidence>
<evidence type="ECO:0000256" key="1">
    <source>
        <dbReference type="SAM" id="SignalP"/>
    </source>
</evidence>
<proteinExistence type="predicted"/>
<dbReference type="VEuPathDB" id="FungiDB:yc1106_02131"/>
<feature type="chain" id="PRO_5040269321" evidence="1">
    <location>
        <begin position="24"/>
        <end position="290"/>
    </location>
</feature>
<organism evidence="2 3">
    <name type="scientific">Curvularia clavata</name>
    <dbReference type="NCBI Taxonomy" id="95742"/>
    <lineage>
        <taxon>Eukaryota</taxon>
        <taxon>Fungi</taxon>
        <taxon>Dikarya</taxon>
        <taxon>Ascomycota</taxon>
        <taxon>Pezizomycotina</taxon>
        <taxon>Dothideomycetes</taxon>
        <taxon>Pleosporomycetidae</taxon>
        <taxon>Pleosporales</taxon>
        <taxon>Pleosporineae</taxon>
        <taxon>Pleosporaceae</taxon>
        <taxon>Curvularia</taxon>
    </lineage>
</organism>
<evidence type="ECO:0000313" key="3">
    <source>
        <dbReference type="Proteomes" id="UP001056012"/>
    </source>
</evidence>
<dbReference type="AlphaFoldDB" id="A0A9Q9DPS3"/>